<gene>
    <name evidence="1" type="ORF">ANG5_0500</name>
</gene>
<protein>
    <submittedName>
        <fullName evidence="1">Uncharacterized protein</fullName>
    </submittedName>
</protein>
<proteinExistence type="predicted"/>
<dbReference type="AlphaFoldDB" id="U2YB06"/>
<sequence length="69" mass="8149">MLYNKKEFDINTCNKMIKHIIQISTTVLVAFNINTVVSDEGNVFYYRSERGYYSLHVEDISWQNDVLAR</sequence>
<evidence type="ECO:0000313" key="1">
    <source>
        <dbReference type="EMBL" id="GAD43972.1"/>
    </source>
</evidence>
<reference evidence="1 2" key="1">
    <citation type="submission" date="2013-09" db="EMBL/GenBank/DDBJ databases">
        <title>Genome Sequences of seven clinical isolates and type strains of anginosus group streptococci.</title>
        <authorList>
            <person name="Maruyama F."/>
            <person name="Sakurai A."/>
            <person name="Ogura Y."/>
            <person name="Homma H."/>
            <person name="Takahashi N."/>
            <person name="Ohtsubo Y."/>
            <person name="Hoshino T."/>
            <person name="Okahashi N."/>
            <person name="Nakagawa I."/>
            <person name="Kimura S."/>
            <person name="Fujiwara T."/>
            <person name="Hayashi T."/>
            <person name="Shintani S."/>
        </authorList>
    </citation>
    <scope>NUCLEOTIDE SEQUENCE [LARGE SCALE GENOMIC DNA]</scope>
    <source>
        <strain evidence="2">CCUG46377</strain>
    </source>
</reference>
<keyword evidence="2" id="KW-1185">Reference proteome</keyword>
<dbReference type="EMBL" id="BASX01000003">
    <property type="protein sequence ID" value="GAD43972.1"/>
    <property type="molecule type" value="Genomic_DNA"/>
</dbReference>
<name>U2YB06_STRCV</name>
<accession>U2YB06</accession>
<organism evidence="1 2">
    <name type="scientific">Streptococcus constellatus subsp. pharyngis SK1060 = CCUG 46377</name>
    <dbReference type="NCBI Taxonomy" id="1035184"/>
    <lineage>
        <taxon>Bacteria</taxon>
        <taxon>Bacillati</taxon>
        <taxon>Bacillota</taxon>
        <taxon>Bacilli</taxon>
        <taxon>Lactobacillales</taxon>
        <taxon>Streptococcaceae</taxon>
        <taxon>Streptococcus</taxon>
        <taxon>Streptococcus anginosus group</taxon>
    </lineage>
</organism>
<dbReference type="Proteomes" id="UP000016985">
    <property type="component" value="Unassembled WGS sequence"/>
</dbReference>
<comment type="caution">
    <text evidence="1">The sequence shown here is derived from an EMBL/GenBank/DDBJ whole genome shotgun (WGS) entry which is preliminary data.</text>
</comment>
<evidence type="ECO:0000313" key="2">
    <source>
        <dbReference type="Proteomes" id="UP000016985"/>
    </source>
</evidence>